<dbReference type="InterPro" id="IPR011545">
    <property type="entry name" value="DEAD/DEAH_box_helicase_dom"/>
</dbReference>
<dbReference type="CDD" id="cd18794">
    <property type="entry name" value="SF2_C_RecQ"/>
    <property type="match status" value="1"/>
</dbReference>
<evidence type="ECO:0000259" key="8">
    <source>
        <dbReference type="PROSITE" id="PS51192"/>
    </source>
</evidence>
<evidence type="ECO:0000256" key="6">
    <source>
        <dbReference type="ARBA" id="ARBA00034617"/>
    </source>
</evidence>
<evidence type="ECO:0000259" key="9">
    <source>
        <dbReference type="PROSITE" id="PS51194"/>
    </source>
</evidence>
<protein>
    <recommendedName>
        <fullName evidence="7">DNA 3'-5' helicase</fullName>
        <ecNumber evidence="7">5.6.2.4</ecNumber>
    </recommendedName>
</protein>
<keyword evidence="11" id="KW-1185">Reference proteome</keyword>
<dbReference type="Proteomes" id="UP001605036">
    <property type="component" value="Unassembled WGS sequence"/>
</dbReference>
<evidence type="ECO:0000256" key="3">
    <source>
        <dbReference type="ARBA" id="ARBA00022801"/>
    </source>
</evidence>
<dbReference type="Pfam" id="PF00271">
    <property type="entry name" value="Helicase_C"/>
    <property type="match status" value="1"/>
</dbReference>
<dbReference type="GO" id="GO:0016787">
    <property type="term" value="F:hydrolase activity"/>
    <property type="evidence" value="ECO:0007669"/>
    <property type="project" value="UniProtKB-KW"/>
</dbReference>
<dbReference type="PROSITE" id="PS51192">
    <property type="entry name" value="HELICASE_ATP_BIND_1"/>
    <property type="match status" value="1"/>
</dbReference>
<dbReference type="InterPro" id="IPR004589">
    <property type="entry name" value="DNA_helicase_ATP-dep_RecQ"/>
</dbReference>
<evidence type="ECO:0000256" key="1">
    <source>
        <dbReference type="ARBA" id="ARBA00005446"/>
    </source>
</evidence>
<reference evidence="10 11" key="1">
    <citation type="submission" date="2024-09" db="EMBL/GenBank/DDBJ databases">
        <title>Chromosome-scale assembly of Riccia fluitans.</title>
        <authorList>
            <person name="Paukszto L."/>
            <person name="Sawicki J."/>
            <person name="Karawczyk K."/>
            <person name="Piernik-Szablinska J."/>
            <person name="Szczecinska M."/>
            <person name="Mazdziarz M."/>
        </authorList>
    </citation>
    <scope>NUCLEOTIDE SEQUENCE [LARGE SCALE GENOMIC DNA]</scope>
    <source>
        <strain evidence="10">Rf_01</strain>
        <tissue evidence="10">Aerial parts of the thallus</tissue>
    </source>
</reference>
<proteinExistence type="inferred from homology"/>
<evidence type="ECO:0000256" key="7">
    <source>
        <dbReference type="ARBA" id="ARBA00034808"/>
    </source>
</evidence>
<dbReference type="NCBIfam" id="TIGR00614">
    <property type="entry name" value="recQ_fam"/>
    <property type="match status" value="1"/>
</dbReference>
<dbReference type="GO" id="GO:0005524">
    <property type="term" value="F:ATP binding"/>
    <property type="evidence" value="ECO:0007669"/>
    <property type="project" value="UniProtKB-KW"/>
</dbReference>
<dbReference type="Pfam" id="PF00270">
    <property type="entry name" value="DEAD"/>
    <property type="match status" value="1"/>
</dbReference>
<dbReference type="AlphaFoldDB" id="A0ABD1YAS3"/>
<evidence type="ECO:0000313" key="10">
    <source>
        <dbReference type="EMBL" id="KAL2623514.1"/>
    </source>
</evidence>
<keyword evidence="2" id="KW-0547">Nucleotide-binding</keyword>
<dbReference type="PANTHER" id="PTHR13710:SF108">
    <property type="entry name" value="ATP-DEPENDENT DNA HELICASE Q4"/>
    <property type="match status" value="1"/>
</dbReference>
<feature type="domain" description="Helicase ATP-binding" evidence="8">
    <location>
        <begin position="1"/>
        <end position="126"/>
    </location>
</feature>
<name>A0ABD1YAS3_9MARC</name>
<feature type="domain" description="Helicase C-terminal" evidence="9">
    <location>
        <begin position="147"/>
        <end position="304"/>
    </location>
</feature>
<keyword evidence="5" id="KW-0067">ATP-binding</keyword>
<dbReference type="SMART" id="SM00490">
    <property type="entry name" value="HELICc"/>
    <property type="match status" value="1"/>
</dbReference>
<accession>A0ABD1YAS3</accession>
<comment type="catalytic activity">
    <reaction evidence="6">
        <text>Couples ATP hydrolysis with the unwinding of duplex DNA by translocating in the 3'-5' direction.</text>
        <dbReference type="EC" id="5.6.2.4"/>
    </reaction>
</comment>
<evidence type="ECO:0000256" key="2">
    <source>
        <dbReference type="ARBA" id="ARBA00022741"/>
    </source>
</evidence>
<dbReference type="InterPro" id="IPR001650">
    <property type="entry name" value="Helicase_C-like"/>
</dbReference>
<evidence type="ECO:0000313" key="11">
    <source>
        <dbReference type="Proteomes" id="UP001605036"/>
    </source>
</evidence>
<gene>
    <name evidence="10" type="ORF">R1flu_003719</name>
</gene>
<dbReference type="InterPro" id="IPR027417">
    <property type="entry name" value="P-loop_NTPase"/>
</dbReference>
<dbReference type="PROSITE" id="PS51194">
    <property type="entry name" value="HELICASE_CTER"/>
    <property type="match status" value="1"/>
</dbReference>
<dbReference type="GO" id="GO:0043138">
    <property type="term" value="F:3'-5' DNA helicase activity"/>
    <property type="evidence" value="ECO:0007669"/>
    <property type="project" value="UniProtKB-EC"/>
</dbReference>
<dbReference type="EMBL" id="JBHFFA010000006">
    <property type="protein sequence ID" value="KAL2623514.1"/>
    <property type="molecule type" value="Genomic_DNA"/>
</dbReference>
<sequence length="599" mass="67228">MADQLRHLPPSLPGALMCSAQTPQESSSVVGRLRAGLIKILFISPERLCSESFQRILTEIPKIHLAVVDEAHCLSEWSHNFRPSYFRLGSVLLQKMQVPCVLAMTATATIKAERSIMEALRIPSSGLVQASGVRDNLSLTVSKEPDRLKALLKLLQESPYSEARSIIIYCTFQVEADIISDFLQQSGIQAKSYHANKTSQERSRILDQFCSNKLRVVVATVAFGMGVDKSDVRVVIHYNMPRSLEHYVQETGRAGRDGKPAFCHLFLDDNDYLKLRSLAHSEGVDEYAIGKVLSRIFYSKQESSKLGRLTSIVIEAATKEFDMKEEVLETILSYLEVGEVEYVKSVSKLHVTCNLTFHRSSPSSLAETSRLIASVLQKSQERQGRYVYDMVSVATHLGLSVSDMQFELRRLQAAGEVSCEFGDPAFSFTVCKLPEDVRLLSSTITKRLCDVETCKVRKVDAMYTAALAAVRDEHEDTAEGSTPSCDYQQASFQDTIEHYFDKDEGSRPSQQTPSIIERSRNFLCADIKDFIRSNKHASLTGRAVARIFYGIWSPAFPYSDWSRNHSWGKYEAVDFEVIKDIANAELLKQHSATRMAQHS</sequence>
<evidence type="ECO:0000256" key="4">
    <source>
        <dbReference type="ARBA" id="ARBA00022806"/>
    </source>
</evidence>
<comment type="similarity">
    <text evidence="1">Belongs to the helicase family. RecQ subfamily.</text>
</comment>
<dbReference type="Gene3D" id="3.40.50.300">
    <property type="entry name" value="P-loop containing nucleotide triphosphate hydrolases"/>
    <property type="match status" value="2"/>
</dbReference>
<keyword evidence="3" id="KW-0378">Hydrolase</keyword>
<evidence type="ECO:0000256" key="5">
    <source>
        <dbReference type="ARBA" id="ARBA00022840"/>
    </source>
</evidence>
<dbReference type="InterPro" id="IPR014001">
    <property type="entry name" value="Helicase_ATP-bd"/>
</dbReference>
<dbReference type="SUPFAM" id="SSF52540">
    <property type="entry name" value="P-loop containing nucleoside triphosphate hydrolases"/>
    <property type="match status" value="1"/>
</dbReference>
<keyword evidence="4" id="KW-0347">Helicase</keyword>
<dbReference type="PANTHER" id="PTHR13710">
    <property type="entry name" value="DNA HELICASE RECQ FAMILY MEMBER"/>
    <property type="match status" value="1"/>
</dbReference>
<dbReference type="EC" id="5.6.2.4" evidence="7"/>
<comment type="caution">
    <text evidence="10">The sequence shown here is derived from an EMBL/GenBank/DDBJ whole genome shotgun (WGS) entry which is preliminary data.</text>
</comment>
<organism evidence="10 11">
    <name type="scientific">Riccia fluitans</name>
    <dbReference type="NCBI Taxonomy" id="41844"/>
    <lineage>
        <taxon>Eukaryota</taxon>
        <taxon>Viridiplantae</taxon>
        <taxon>Streptophyta</taxon>
        <taxon>Embryophyta</taxon>
        <taxon>Marchantiophyta</taxon>
        <taxon>Marchantiopsida</taxon>
        <taxon>Marchantiidae</taxon>
        <taxon>Marchantiales</taxon>
        <taxon>Ricciaceae</taxon>
        <taxon>Riccia</taxon>
    </lineage>
</organism>